<dbReference type="EMBL" id="BKCJ011889676">
    <property type="protein sequence ID" value="GFD61327.1"/>
    <property type="molecule type" value="Genomic_DNA"/>
</dbReference>
<dbReference type="AlphaFoldDB" id="A0A699XNR9"/>
<feature type="non-terminal residue" evidence="1">
    <location>
        <position position="1"/>
    </location>
</feature>
<feature type="non-terminal residue" evidence="1">
    <location>
        <position position="78"/>
    </location>
</feature>
<reference evidence="1" key="1">
    <citation type="journal article" date="2019" name="Sci. Rep.">
        <title>Draft genome of Tanacetum cinerariifolium, the natural source of mosquito coil.</title>
        <authorList>
            <person name="Yamashiro T."/>
            <person name="Shiraishi A."/>
            <person name="Satake H."/>
            <person name="Nakayama K."/>
        </authorList>
    </citation>
    <scope>NUCLEOTIDE SEQUENCE</scope>
</reference>
<proteinExistence type="predicted"/>
<evidence type="ECO:0000313" key="1">
    <source>
        <dbReference type="EMBL" id="GFD61327.1"/>
    </source>
</evidence>
<accession>A0A699XNR9</accession>
<comment type="caution">
    <text evidence="1">The sequence shown here is derived from an EMBL/GenBank/DDBJ whole genome shotgun (WGS) entry which is preliminary data.</text>
</comment>
<gene>
    <name evidence="1" type="ORF">Tci_933296</name>
</gene>
<organism evidence="1">
    <name type="scientific">Tanacetum cinerariifolium</name>
    <name type="common">Dalmatian daisy</name>
    <name type="synonym">Chrysanthemum cinerariifolium</name>
    <dbReference type="NCBI Taxonomy" id="118510"/>
    <lineage>
        <taxon>Eukaryota</taxon>
        <taxon>Viridiplantae</taxon>
        <taxon>Streptophyta</taxon>
        <taxon>Embryophyta</taxon>
        <taxon>Tracheophyta</taxon>
        <taxon>Spermatophyta</taxon>
        <taxon>Magnoliopsida</taxon>
        <taxon>eudicotyledons</taxon>
        <taxon>Gunneridae</taxon>
        <taxon>Pentapetalae</taxon>
        <taxon>asterids</taxon>
        <taxon>campanulids</taxon>
        <taxon>Asterales</taxon>
        <taxon>Asteraceae</taxon>
        <taxon>Asteroideae</taxon>
        <taxon>Anthemideae</taxon>
        <taxon>Anthemidinae</taxon>
        <taxon>Tanacetum</taxon>
    </lineage>
</organism>
<name>A0A699XNR9_TANCI</name>
<sequence length="78" mass="8858">SYRPKSCKIESKNASENIPNELNKSTKVKESSDVLLVKELVSDDKLEKKTVVPDAAKIEFVKAKQQEKPVRKPVKYVE</sequence>
<protein>
    <submittedName>
        <fullName evidence="1">Uncharacterized protein</fullName>
    </submittedName>
</protein>